<dbReference type="EMBL" id="CP037968">
    <property type="protein sequence ID" value="QYZ80201.1"/>
    <property type="molecule type" value="Genomic_DNA"/>
</dbReference>
<sequence length="366" mass="36628">MKGRTAIIVLIVVMAALVGSAAAADETPVVPQEFSGTVTIDGNPAPAGTVIEASIDGTAYGTLTTDTKGVFGGVEKDDDRLVVKGGGDVVGRTITFTVNGNKAAQTAVFEPGELGNLALAVKTGGTPGGNTGSGGGGGGGSPSNPAPVKTVAPSLEAPAAPVVGSTTLATSATGTVDEPAAVVSSDRIATLSVPEGTAAHNSEGTPLDEITIRPAAPGEVPDAAGEETGFVAAGYTYLCGPAGATFDPAITLTFEIPAEKWKDLKEGDLTVRWYNAEAGRWEEIPTTIDYETMTVTAEVSHFSTFALFTAAQPPSAGDADRPAAQVTDATSVDATGGETTDRTLPIVAGVLLIVGIAGAAIYLKKK</sequence>
<feature type="region of interest" description="Disordered" evidence="1">
    <location>
        <begin position="122"/>
        <end position="148"/>
    </location>
</feature>
<dbReference type="OrthoDB" id="112408at2157"/>
<feature type="region of interest" description="Disordered" evidence="1">
    <location>
        <begin position="316"/>
        <end position="338"/>
    </location>
</feature>
<dbReference type="AlphaFoldDB" id="A0A8G1A4B8"/>
<reference evidence="3" key="2">
    <citation type="submission" date="2019-03" db="EMBL/GenBank/DDBJ databases">
        <authorList>
            <person name="Chen S.-C."/>
            <person name="Wu S.-Y."/>
            <person name="Lai M.-C."/>
        </authorList>
    </citation>
    <scope>NUCLEOTIDE SEQUENCE</scope>
    <source>
        <strain evidence="3">ML15</strain>
    </source>
</reference>
<keyword evidence="2" id="KW-0812">Transmembrane</keyword>
<feature type="transmembrane region" description="Helical" evidence="2">
    <location>
        <begin position="344"/>
        <end position="363"/>
    </location>
</feature>
<dbReference type="KEGG" id="mfk:E2N92_12550"/>
<feature type="compositionally biased region" description="Gly residues" evidence="1">
    <location>
        <begin position="125"/>
        <end position="141"/>
    </location>
</feature>
<evidence type="ECO:0000256" key="2">
    <source>
        <dbReference type="SAM" id="Phobius"/>
    </source>
</evidence>
<evidence type="ECO:0000313" key="4">
    <source>
        <dbReference type="Proteomes" id="UP000826709"/>
    </source>
</evidence>
<dbReference type="RefSeq" id="WP_220681513.1">
    <property type="nucleotide sequence ID" value="NZ_CP037968.1"/>
</dbReference>
<keyword evidence="2" id="KW-0472">Membrane</keyword>
<keyword evidence="2" id="KW-1133">Transmembrane helix</keyword>
<dbReference type="Gene3D" id="2.60.220.30">
    <property type="match status" value="1"/>
</dbReference>
<name>A0A8G1A4B8_9EURY</name>
<evidence type="ECO:0000256" key="1">
    <source>
        <dbReference type="SAM" id="MobiDB-lite"/>
    </source>
</evidence>
<evidence type="ECO:0000313" key="3">
    <source>
        <dbReference type="EMBL" id="QYZ80201.1"/>
    </source>
</evidence>
<keyword evidence="4" id="KW-1185">Reference proteome</keyword>
<organism evidence="3 4">
    <name type="scientific">Methanofollis formosanus</name>
    <dbReference type="NCBI Taxonomy" id="299308"/>
    <lineage>
        <taxon>Archaea</taxon>
        <taxon>Methanobacteriati</taxon>
        <taxon>Methanobacteriota</taxon>
        <taxon>Stenosarchaea group</taxon>
        <taxon>Methanomicrobia</taxon>
        <taxon>Methanomicrobiales</taxon>
        <taxon>Methanomicrobiaceae</taxon>
        <taxon>Methanofollis</taxon>
    </lineage>
</organism>
<dbReference type="Proteomes" id="UP000826709">
    <property type="component" value="Chromosome"/>
</dbReference>
<protein>
    <recommendedName>
        <fullName evidence="5">PGF-pre-PGF domain-containing protein</fullName>
    </recommendedName>
</protein>
<gene>
    <name evidence="3" type="ORF">E2N92_12550</name>
</gene>
<accession>A0A8G1A4B8</accession>
<reference evidence="3" key="1">
    <citation type="journal article" date="2005" name="Int. J. Syst. Evol. Microbiol.">
        <title>Methanofollis formosanus sp. nov., isolated from a fish pond.</title>
        <authorList>
            <person name="Wu S.Y."/>
            <person name="Chen S.C."/>
            <person name="Lai M.C."/>
        </authorList>
    </citation>
    <scope>NUCLEOTIDE SEQUENCE</scope>
    <source>
        <strain evidence="3">ML15</strain>
    </source>
</reference>
<proteinExistence type="predicted"/>
<evidence type="ECO:0008006" key="5">
    <source>
        <dbReference type="Google" id="ProtNLM"/>
    </source>
</evidence>